<feature type="compositionally biased region" description="Basic residues" evidence="1">
    <location>
        <begin position="197"/>
        <end position="207"/>
    </location>
</feature>
<feature type="compositionally biased region" description="Polar residues" evidence="1">
    <location>
        <begin position="507"/>
        <end position="526"/>
    </location>
</feature>
<keyword evidence="4" id="KW-1185">Reference proteome</keyword>
<organism evidence="3 4">
    <name type="scientific">Zophobas morio</name>
    <dbReference type="NCBI Taxonomy" id="2755281"/>
    <lineage>
        <taxon>Eukaryota</taxon>
        <taxon>Metazoa</taxon>
        <taxon>Ecdysozoa</taxon>
        <taxon>Arthropoda</taxon>
        <taxon>Hexapoda</taxon>
        <taxon>Insecta</taxon>
        <taxon>Pterygota</taxon>
        <taxon>Neoptera</taxon>
        <taxon>Endopterygota</taxon>
        <taxon>Coleoptera</taxon>
        <taxon>Polyphaga</taxon>
        <taxon>Cucujiformia</taxon>
        <taxon>Tenebrionidae</taxon>
        <taxon>Zophobas</taxon>
    </lineage>
</organism>
<name>A0AA38IE97_9CUCU</name>
<feature type="domain" description="Winged helix Storkhead-box1" evidence="2">
    <location>
        <begin position="118"/>
        <end position="194"/>
    </location>
</feature>
<feature type="compositionally biased region" description="Polar residues" evidence="1">
    <location>
        <begin position="707"/>
        <end position="732"/>
    </location>
</feature>
<feature type="compositionally biased region" description="Polar residues" evidence="1">
    <location>
        <begin position="603"/>
        <end position="616"/>
    </location>
</feature>
<dbReference type="PANTHER" id="PTHR22437:SF0">
    <property type="entry name" value="FI21431P1"/>
    <property type="match status" value="1"/>
</dbReference>
<dbReference type="GO" id="GO:0005737">
    <property type="term" value="C:cytoplasm"/>
    <property type="evidence" value="ECO:0007669"/>
    <property type="project" value="TreeGrafter"/>
</dbReference>
<evidence type="ECO:0000259" key="2">
    <source>
        <dbReference type="Pfam" id="PF10264"/>
    </source>
</evidence>
<protein>
    <recommendedName>
        <fullName evidence="2">Winged helix Storkhead-box1 domain-containing protein</fullName>
    </recommendedName>
</protein>
<feature type="region of interest" description="Disordered" evidence="1">
    <location>
        <begin position="651"/>
        <end position="675"/>
    </location>
</feature>
<reference evidence="3" key="1">
    <citation type="journal article" date="2023" name="G3 (Bethesda)">
        <title>Whole genome assemblies of Zophobas morio and Tenebrio molitor.</title>
        <authorList>
            <person name="Kaur S."/>
            <person name="Stinson S.A."/>
            <person name="diCenzo G.C."/>
        </authorList>
    </citation>
    <scope>NUCLEOTIDE SEQUENCE</scope>
    <source>
        <strain evidence="3">QUZm001</strain>
    </source>
</reference>
<feature type="compositionally biased region" description="Basic and acidic residues" evidence="1">
    <location>
        <begin position="546"/>
        <end position="555"/>
    </location>
</feature>
<evidence type="ECO:0000256" key="1">
    <source>
        <dbReference type="SAM" id="MobiDB-lite"/>
    </source>
</evidence>
<feature type="region of interest" description="Disordered" evidence="1">
    <location>
        <begin position="769"/>
        <end position="805"/>
    </location>
</feature>
<dbReference type="InterPro" id="IPR040126">
    <property type="entry name" value="STOX1/2"/>
</dbReference>
<feature type="compositionally biased region" description="Polar residues" evidence="1">
    <location>
        <begin position="793"/>
        <end position="805"/>
    </location>
</feature>
<evidence type="ECO:0000313" key="3">
    <source>
        <dbReference type="EMBL" id="KAJ3653596.1"/>
    </source>
</evidence>
<gene>
    <name evidence="3" type="ORF">Zmor_012838</name>
</gene>
<sequence>MSSKGHKCRVLLHQCLAIIVRKEGCRGDPGDFWMYENGYLLFQGLLSSNSVCWWNTGLNGATKSLSYHGYISPGALLVGSEPCAIDIVKNAWARRVLQPPPGYQIVALEDIENCYGIPVAQTQWTPLPEAVCAVILKLSRQGRPAGIETIREALIMTFPHVSPPSEQALYDTLVQLTTERKLYHTSNGYFIVTPERRRSRSASRGRKRVDDPEPDPVSGKTMLMSTEEALVMVHGDMATIRDGDVTHQLIQTNLADVICGGNPSDKVLYPRSSKYRASSLSVPRSPDRRGSFRLWRSSRRLRRSASTRTIAKHYVDTTSSSTETSAPSTPSPSEWVLNVLSLLQGEVASKEKIERVCSPYLSLTIKTENLHNFISSSNVPKNHPYLFSYPFWNANTSTDEQILKFNRNVPPAEKESLLSRLFKKTKRSQCQISSFSAQFPPTEWFNSKAVHLHSIGTQTSTSDKEIASITSYLEKCEIKASSRSATLPRRRCRQYPDLPYPPYPISRESSPVSRKPSSYVSCTLPRNKQKSRESSRKTSRSSLVRQHSDEQKSDLVNRICDSPVKPSQKSSEKLEPPALDNSGPSSIESHKSSSKTESSFNSGPSSLESHKTVINTKDTKVKKKREQNNRVPASIPQSNSFTLQVTTNQGVSKLNNKPNATTTTTINGEGGSSTKIFVQNSPVRSVITFENGQGDDRNPNLVIINDTESSQYESKVPKNTNQSKETTLNNSRDLLPNGEDLKNNRKLSLQLPNKEGLSFHNLIKNVSTSSHKFSSTSNPDSPVIAHESPKGGYNSTPPSPTKSSDALSISSIGNIYAKNEMGSLSSFDTSKKLEKNMLGSEPNISYKDNRDQQFPSLNDLSFNFTSLAAQKILKGVGLNSVDTLVELNMTNVDKQNNCDVVHTDFGMF</sequence>
<proteinExistence type="predicted"/>
<dbReference type="Pfam" id="PF10264">
    <property type="entry name" value="WHD_Storkhead"/>
    <property type="match status" value="1"/>
</dbReference>
<dbReference type="GO" id="GO:0006357">
    <property type="term" value="P:regulation of transcription by RNA polymerase II"/>
    <property type="evidence" value="ECO:0007669"/>
    <property type="project" value="InterPro"/>
</dbReference>
<dbReference type="GO" id="GO:0000977">
    <property type="term" value="F:RNA polymerase II transcription regulatory region sequence-specific DNA binding"/>
    <property type="evidence" value="ECO:0007669"/>
    <property type="project" value="TreeGrafter"/>
</dbReference>
<dbReference type="InterPro" id="IPR019391">
    <property type="entry name" value="Storkhead-box_WHD"/>
</dbReference>
<comment type="caution">
    <text evidence="3">The sequence shown here is derived from an EMBL/GenBank/DDBJ whole genome shotgun (WGS) entry which is preliminary data.</text>
</comment>
<feature type="region of interest" description="Disordered" evidence="1">
    <location>
        <begin position="194"/>
        <end position="219"/>
    </location>
</feature>
<dbReference type="PANTHER" id="PTHR22437">
    <property type="entry name" value="WINGED HELIX DOMAIN-CONTAINING PROTEIN"/>
    <property type="match status" value="1"/>
</dbReference>
<feature type="region of interest" description="Disordered" evidence="1">
    <location>
        <begin position="487"/>
        <end position="637"/>
    </location>
</feature>
<accession>A0AA38IE97</accession>
<feature type="region of interest" description="Disordered" evidence="1">
    <location>
        <begin position="707"/>
        <end position="740"/>
    </location>
</feature>
<dbReference type="GO" id="GO:0005634">
    <property type="term" value="C:nucleus"/>
    <property type="evidence" value="ECO:0007669"/>
    <property type="project" value="TreeGrafter"/>
</dbReference>
<dbReference type="Proteomes" id="UP001168821">
    <property type="component" value="Unassembled WGS sequence"/>
</dbReference>
<dbReference type="EMBL" id="JALNTZ010000004">
    <property type="protein sequence ID" value="KAJ3653596.1"/>
    <property type="molecule type" value="Genomic_DNA"/>
</dbReference>
<dbReference type="AlphaFoldDB" id="A0AA38IE97"/>
<evidence type="ECO:0000313" key="4">
    <source>
        <dbReference type="Proteomes" id="UP001168821"/>
    </source>
</evidence>